<dbReference type="STRING" id="590646.G3B7I2"/>
<dbReference type="Pfam" id="PF04124">
    <property type="entry name" value="Dor1"/>
    <property type="match status" value="1"/>
</dbReference>
<dbReference type="AlphaFoldDB" id="G3B7I2"/>
<gene>
    <name evidence="9" type="ORF">CANTEDRAFT_115082</name>
</gene>
<dbReference type="Proteomes" id="UP000000707">
    <property type="component" value="Unassembled WGS sequence"/>
</dbReference>
<sequence length="425" mass="49189">MTSILLDTLVEDLEGPLREFLGANPELREVSESFLHDLLVNDDLLSTDTFTTSSESTRNKTLTEEIAELDDSSRVANRRLAQISNDNRDLIIRVSQDLKHINQSITSEMKTQVESMIKGLKADDKRLHVPANDQLTAAMETNSSILSNIDSILDLLELPTLCKICILQGNYQEALEISILSRNLTIRFPKLPIFSKIYEQIKVELKLMVKNLIKLLNTNLRQNNLIKIFNILSKLDLLNFRQSDIISSSNSAERTRFLKLLYFNSRYKYIINETSNLMPLIKFNRFSYLKRFIEVYRSEVYHSLSMFYTIINHSLNLESNEKEDNLLINQFVKNLAYHLINELKLHLHQLSIESKQSDDPDKKSDFSTQIDGLILQIIYLCKSLAKYHQSFENIIVWELCYNSKETLISEADWLANVSKVKKLKA</sequence>
<dbReference type="PANTHER" id="PTHR21311">
    <property type="entry name" value="CONSERVED OLIGOMERIC GOLGI COMPLEX COMPONENT 8"/>
    <property type="match status" value="1"/>
</dbReference>
<dbReference type="InterPro" id="IPR007255">
    <property type="entry name" value="COG8"/>
</dbReference>
<dbReference type="EMBL" id="GL996527">
    <property type="protein sequence ID" value="EGV62586.1"/>
    <property type="molecule type" value="Genomic_DNA"/>
</dbReference>
<reference evidence="9 10" key="1">
    <citation type="journal article" date="2011" name="Proc. Natl. Acad. Sci. U.S.A.">
        <title>Comparative genomics of xylose-fermenting fungi for enhanced biofuel production.</title>
        <authorList>
            <person name="Wohlbach D.J."/>
            <person name="Kuo A."/>
            <person name="Sato T.K."/>
            <person name="Potts K.M."/>
            <person name="Salamov A.A."/>
            <person name="LaButti K.M."/>
            <person name="Sun H."/>
            <person name="Clum A."/>
            <person name="Pangilinan J.L."/>
            <person name="Lindquist E.A."/>
            <person name="Lucas S."/>
            <person name="Lapidus A."/>
            <person name="Jin M."/>
            <person name="Gunawan C."/>
            <person name="Balan V."/>
            <person name="Dale B.E."/>
            <person name="Jeffries T.W."/>
            <person name="Zinkel R."/>
            <person name="Barry K.W."/>
            <person name="Grigoriev I.V."/>
            <person name="Gasch A.P."/>
        </authorList>
    </citation>
    <scope>NUCLEOTIDE SEQUENCE [LARGE SCALE GENOMIC DNA]</scope>
    <source>
        <strain evidence="9">ATCC 10573</strain>
        <strain evidence="10">ATCC 10573 / BCRC 21748 / CBS 615 / JCM 9827 / NBRC 10315 / NRRL Y-1498 / VKM Y-70</strain>
    </source>
</reference>
<comment type="subcellular location">
    <subcellularLocation>
        <location evidence="1">Golgi apparatus membrane</location>
        <topology evidence="1">Peripheral membrane protein</topology>
    </subcellularLocation>
</comment>
<evidence type="ECO:0000256" key="6">
    <source>
        <dbReference type="ARBA" id="ARBA00023034"/>
    </source>
</evidence>
<name>G3B7I2_CANTC</name>
<keyword evidence="4" id="KW-0813">Transport</keyword>
<keyword evidence="5" id="KW-0653">Protein transport</keyword>
<evidence type="ECO:0000256" key="8">
    <source>
        <dbReference type="ARBA" id="ARBA00031347"/>
    </source>
</evidence>
<protein>
    <recommendedName>
        <fullName evidence="3">Conserved oligomeric Golgi complex subunit 8</fullName>
    </recommendedName>
    <alternativeName>
        <fullName evidence="8">Component of oligomeric Golgi complex 8</fullName>
    </alternativeName>
</protein>
<dbReference type="GO" id="GO:0000139">
    <property type="term" value="C:Golgi membrane"/>
    <property type="evidence" value="ECO:0007669"/>
    <property type="project" value="UniProtKB-SubCell"/>
</dbReference>
<dbReference type="GO" id="GO:0032258">
    <property type="term" value="P:cytoplasm to vacuole targeting by the Cvt pathway"/>
    <property type="evidence" value="ECO:0007669"/>
    <property type="project" value="TreeGrafter"/>
</dbReference>
<dbReference type="HOGENOM" id="CLU_044223_0_0_1"/>
<dbReference type="GeneID" id="18247712"/>
<comment type="similarity">
    <text evidence="2">Belongs to the COG8 family.</text>
</comment>
<evidence type="ECO:0000256" key="5">
    <source>
        <dbReference type="ARBA" id="ARBA00022927"/>
    </source>
</evidence>
<keyword evidence="10" id="KW-1185">Reference proteome</keyword>
<evidence type="ECO:0000256" key="3">
    <source>
        <dbReference type="ARBA" id="ARBA00020983"/>
    </source>
</evidence>
<evidence type="ECO:0000313" key="9">
    <source>
        <dbReference type="EMBL" id="EGV62586.1"/>
    </source>
</evidence>
<accession>G3B7I2</accession>
<keyword evidence="6" id="KW-0333">Golgi apparatus</keyword>
<evidence type="ECO:0000256" key="2">
    <source>
        <dbReference type="ARBA" id="ARBA00006419"/>
    </source>
</evidence>
<dbReference type="KEGG" id="cten:18247712"/>
<dbReference type="EMBL" id="GL996527">
    <property type="protein sequence ID" value="EGV62585.1"/>
    <property type="molecule type" value="Genomic_DNA"/>
</dbReference>
<organism evidence="10">
    <name type="scientific">Candida tenuis (strain ATCC 10573 / BCRC 21748 / CBS 615 / JCM 9827 / NBRC 10315 / NRRL Y-1498 / VKM Y-70)</name>
    <name type="common">Yeast</name>
    <name type="synonym">Yamadazyma tenuis</name>
    <dbReference type="NCBI Taxonomy" id="590646"/>
    <lineage>
        <taxon>Eukaryota</taxon>
        <taxon>Fungi</taxon>
        <taxon>Dikarya</taxon>
        <taxon>Ascomycota</taxon>
        <taxon>Saccharomycotina</taxon>
        <taxon>Pichiomycetes</taxon>
        <taxon>Debaryomycetaceae</taxon>
        <taxon>Yamadazyma</taxon>
    </lineage>
</organism>
<keyword evidence="7" id="KW-0472">Membrane</keyword>
<proteinExistence type="inferred from homology"/>
<evidence type="ECO:0000256" key="1">
    <source>
        <dbReference type="ARBA" id="ARBA00004395"/>
    </source>
</evidence>
<dbReference type="GO" id="GO:0006891">
    <property type="term" value="P:intra-Golgi vesicle-mediated transport"/>
    <property type="evidence" value="ECO:0007669"/>
    <property type="project" value="TreeGrafter"/>
</dbReference>
<dbReference type="GO" id="GO:0017119">
    <property type="term" value="C:Golgi transport complex"/>
    <property type="evidence" value="ECO:0007669"/>
    <property type="project" value="InterPro"/>
</dbReference>
<evidence type="ECO:0000256" key="4">
    <source>
        <dbReference type="ARBA" id="ARBA00022448"/>
    </source>
</evidence>
<dbReference type="PANTHER" id="PTHR21311:SF0">
    <property type="entry name" value="CONSERVED OLIGOMERIC GOLGI COMPLEX SUBUNIT 8"/>
    <property type="match status" value="1"/>
</dbReference>
<dbReference type="OrthoDB" id="1661054at2759"/>
<evidence type="ECO:0000256" key="7">
    <source>
        <dbReference type="ARBA" id="ARBA00023136"/>
    </source>
</evidence>
<evidence type="ECO:0000313" key="10">
    <source>
        <dbReference type="Proteomes" id="UP000000707"/>
    </source>
</evidence>
<dbReference type="eggNOG" id="KOG2069">
    <property type="taxonomic scope" value="Eukaryota"/>
</dbReference>
<dbReference type="RefSeq" id="XP_006688756.1">
    <property type="nucleotide sequence ID" value="XM_006688693.1"/>
</dbReference>